<sequence length="52" mass="6013">MAELTLPEVGPIIYCPSDVWFLLELLKSKGLIDKEDIYAWCARSVARLVIFW</sequence>
<dbReference type="EMBL" id="LAZR01001710">
    <property type="protein sequence ID" value="KKN40365.1"/>
    <property type="molecule type" value="Genomic_DNA"/>
</dbReference>
<dbReference type="AlphaFoldDB" id="A0A0F9Q8T1"/>
<protein>
    <submittedName>
        <fullName evidence="1">Uncharacterized protein</fullName>
    </submittedName>
</protein>
<organism evidence="1">
    <name type="scientific">marine sediment metagenome</name>
    <dbReference type="NCBI Taxonomy" id="412755"/>
    <lineage>
        <taxon>unclassified sequences</taxon>
        <taxon>metagenomes</taxon>
        <taxon>ecological metagenomes</taxon>
    </lineage>
</organism>
<name>A0A0F9Q8T1_9ZZZZ</name>
<reference evidence="1" key="1">
    <citation type="journal article" date="2015" name="Nature">
        <title>Complex archaea that bridge the gap between prokaryotes and eukaryotes.</title>
        <authorList>
            <person name="Spang A."/>
            <person name="Saw J.H."/>
            <person name="Jorgensen S.L."/>
            <person name="Zaremba-Niedzwiedzka K."/>
            <person name="Martijn J."/>
            <person name="Lind A.E."/>
            <person name="van Eijk R."/>
            <person name="Schleper C."/>
            <person name="Guy L."/>
            <person name="Ettema T.J."/>
        </authorList>
    </citation>
    <scope>NUCLEOTIDE SEQUENCE</scope>
</reference>
<evidence type="ECO:0000313" key="1">
    <source>
        <dbReference type="EMBL" id="KKN40365.1"/>
    </source>
</evidence>
<accession>A0A0F9Q8T1</accession>
<comment type="caution">
    <text evidence="1">The sequence shown here is derived from an EMBL/GenBank/DDBJ whole genome shotgun (WGS) entry which is preliminary data.</text>
</comment>
<proteinExistence type="predicted"/>
<gene>
    <name evidence="1" type="ORF">LCGC14_0734170</name>
</gene>